<name>A0ABT8Y6V8_9SPHN</name>
<dbReference type="PROSITE" id="PS51007">
    <property type="entry name" value="CYTC"/>
    <property type="match status" value="1"/>
</dbReference>
<keyword evidence="2 6" id="KW-0349">Heme</keyword>
<sequence length="125" mass="12940">MIRLHVTKTVVVLGLSCMAASIASAQTAPTGEQLFKQRCQACHTIAPGAKGMMGPNLAGIVGAKAGSSAYAYSPALKGSGITWDKQKLDQYLAGPSKMIPGVRMPMSVPDAAQRQAIIAFLAAHS</sequence>
<keyword evidence="4" id="KW-0249">Electron transport</keyword>
<dbReference type="InterPro" id="IPR002327">
    <property type="entry name" value="Cyt_c_1A/1B"/>
</dbReference>
<dbReference type="Proteomes" id="UP001169764">
    <property type="component" value="Unassembled WGS sequence"/>
</dbReference>
<keyword evidence="7" id="KW-0732">Signal</keyword>
<proteinExistence type="predicted"/>
<gene>
    <name evidence="9" type="ORF">Q4F19_06625</name>
</gene>
<comment type="caution">
    <text evidence="9">The sequence shown here is derived from an EMBL/GenBank/DDBJ whole genome shotgun (WGS) entry which is preliminary data.</text>
</comment>
<evidence type="ECO:0000256" key="5">
    <source>
        <dbReference type="ARBA" id="ARBA00023004"/>
    </source>
</evidence>
<dbReference type="SUPFAM" id="SSF46626">
    <property type="entry name" value="Cytochrome c"/>
    <property type="match status" value="1"/>
</dbReference>
<feature type="signal peptide" evidence="7">
    <location>
        <begin position="1"/>
        <end position="25"/>
    </location>
</feature>
<dbReference type="InterPro" id="IPR009056">
    <property type="entry name" value="Cyt_c-like_dom"/>
</dbReference>
<reference evidence="9" key="1">
    <citation type="submission" date="2023-07" db="EMBL/GenBank/DDBJ databases">
        <authorList>
            <person name="Kim M."/>
        </authorList>
    </citation>
    <scope>NUCLEOTIDE SEQUENCE</scope>
    <source>
        <strain evidence="9">BIUV-7</strain>
    </source>
</reference>
<keyword evidence="3 6" id="KW-0479">Metal-binding</keyword>
<evidence type="ECO:0000256" key="1">
    <source>
        <dbReference type="ARBA" id="ARBA00022448"/>
    </source>
</evidence>
<dbReference type="PRINTS" id="PR00604">
    <property type="entry name" value="CYTCHRMECIAB"/>
</dbReference>
<evidence type="ECO:0000256" key="2">
    <source>
        <dbReference type="ARBA" id="ARBA00022617"/>
    </source>
</evidence>
<evidence type="ECO:0000256" key="6">
    <source>
        <dbReference type="PROSITE-ProRule" id="PRU00433"/>
    </source>
</evidence>
<dbReference type="PANTHER" id="PTHR11961">
    <property type="entry name" value="CYTOCHROME C"/>
    <property type="match status" value="1"/>
</dbReference>
<dbReference type="Gene3D" id="1.10.760.10">
    <property type="entry name" value="Cytochrome c-like domain"/>
    <property type="match status" value="1"/>
</dbReference>
<dbReference type="EMBL" id="JAUOTP010000002">
    <property type="protein sequence ID" value="MDO6414050.1"/>
    <property type="molecule type" value="Genomic_DNA"/>
</dbReference>
<dbReference type="InterPro" id="IPR036909">
    <property type="entry name" value="Cyt_c-like_dom_sf"/>
</dbReference>
<dbReference type="RefSeq" id="WP_303540899.1">
    <property type="nucleotide sequence ID" value="NZ_JAUOTP010000002.1"/>
</dbReference>
<accession>A0ABT8Y6V8</accession>
<evidence type="ECO:0000313" key="10">
    <source>
        <dbReference type="Proteomes" id="UP001169764"/>
    </source>
</evidence>
<keyword evidence="1" id="KW-0813">Transport</keyword>
<evidence type="ECO:0000313" key="9">
    <source>
        <dbReference type="EMBL" id="MDO6414050.1"/>
    </source>
</evidence>
<evidence type="ECO:0000256" key="3">
    <source>
        <dbReference type="ARBA" id="ARBA00022723"/>
    </source>
</evidence>
<keyword evidence="5 6" id="KW-0408">Iron</keyword>
<evidence type="ECO:0000256" key="7">
    <source>
        <dbReference type="SAM" id="SignalP"/>
    </source>
</evidence>
<dbReference type="Pfam" id="PF00034">
    <property type="entry name" value="Cytochrom_C"/>
    <property type="match status" value="1"/>
</dbReference>
<feature type="domain" description="Cytochrome c" evidence="8">
    <location>
        <begin position="26"/>
        <end position="125"/>
    </location>
</feature>
<keyword evidence="10" id="KW-1185">Reference proteome</keyword>
<protein>
    <submittedName>
        <fullName evidence="9">C-type cytochrome</fullName>
    </submittedName>
</protein>
<evidence type="ECO:0000259" key="8">
    <source>
        <dbReference type="PROSITE" id="PS51007"/>
    </source>
</evidence>
<feature type="chain" id="PRO_5046273159" evidence="7">
    <location>
        <begin position="26"/>
        <end position="125"/>
    </location>
</feature>
<evidence type="ECO:0000256" key="4">
    <source>
        <dbReference type="ARBA" id="ARBA00022982"/>
    </source>
</evidence>
<organism evidence="9 10">
    <name type="scientific">Sphingomonas natans</name>
    <dbReference type="NCBI Taxonomy" id="3063330"/>
    <lineage>
        <taxon>Bacteria</taxon>
        <taxon>Pseudomonadati</taxon>
        <taxon>Pseudomonadota</taxon>
        <taxon>Alphaproteobacteria</taxon>
        <taxon>Sphingomonadales</taxon>
        <taxon>Sphingomonadaceae</taxon>
        <taxon>Sphingomonas</taxon>
    </lineage>
</organism>